<dbReference type="InterPro" id="IPR053521">
    <property type="entry name" value="McjB-like"/>
</dbReference>
<evidence type="ECO:0000313" key="3">
    <source>
        <dbReference type="EMBL" id="TQN37940.1"/>
    </source>
</evidence>
<feature type="compositionally biased region" description="Basic residues" evidence="1">
    <location>
        <begin position="127"/>
        <end position="138"/>
    </location>
</feature>
<protein>
    <submittedName>
        <fullName evidence="3">Transglutaminase superfamily protein</fullName>
    </submittedName>
</protein>
<evidence type="ECO:0000256" key="1">
    <source>
        <dbReference type="SAM" id="MobiDB-lite"/>
    </source>
</evidence>
<dbReference type="NCBIfam" id="NF033537">
    <property type="entry name" value="lasso_biosyn_B2"/>
    <property type="match status" value="1"/>
</dbReference>
<evidence type="ECO:0000313" key="4">
    <source>
        <dbReference type="Proteomes" id="UP000319865"/>
    </source>
</evidence>
<feature type="region of interest" description="Disordered" evidence="1">
    <location>
        <begin position="105"/>
        <end position="138"/>
    </location>
</feature>
<dbReference type="EMBL" id="VFQE01000002">
    <property type="protein sequence ID" value="TQN37940.1"/>
    <property type="molecule type" value="Genomic_DNA"/>
</dbReference>
<name>A0A543P1V3_9ACTN</name>
<reference evidence="3 4" key="1">
    <citation type="submission" date="2019-06" db="EMBL/GenBank/DDBJ databases">
        <title>Sequencing the genomes of 1000 actinobacteria strains.</title>
        <authorList>
            <person name="Klenk H.-P."/>
        </authorList>
    </citation>
    <scope>NUCLEOTIDE SEQUENCE [LARGE SCALE GENOMIC DNA]</scope>
    <source>
        <strain evidence="3 4">DSM 46837</strain>
    </source>
</reference>
<dbReference type="OrthoDB" id="5189944at2"/>
<comment type="caution">
    <text evidence="3">The sequence shown here is derived from an EMBL/GenBank/DDBJ whole genome shotgun (WGS) entry which is preliminary data.</text>
</comment>
<organism evidence="3 4">
    <name type="scientific">Blastococcus colisei</name>
    <dbReference type="NCBI Taxonomy" id="1564162"/>
    <lineage>
        <taxon>Bacteria</taxon>
        <taxon>Bacillati</taxon>
        <taxon>Actinomycetota</taxon>
        <taxon>Actinomycetes</taxon>
        <taxon>Geodermatophilales</taxon>
        <taxon>Geodermatophilaceae</taxon>
        <taxon>Blastococcus</taxon>
    </lineage>
</organism>
<dbReference type="Pfam" id="PF13471">
    <property type="entry name" value="Transglut_core3"/>
    <property type="match status" value="1"/>
</dbReference>
<dbReference type="Proteomes" id="UP000319865">
    <property type="component" value="Unassembled WGS sequence"/>
</dbReference>
<proteinExistence type="predicted"/>
<evidence type="ECO:0000259" key="2">
    <source>
        <dbReference type="Pfam" id="PF13471"/>
    </source>
</evidence>
<sequence length="138" mass="15183">MLAGAWAYVALNRLRRELPQRGISAVVVRPRLVLPSGMEGIRAVLRRRGATCLERSLILQRWLASQGHPTEVVIGVSAPGEEFAAHAWLAGYGFDPESLRYKELMRLPSPSGGGKPTIGSGAPQAAVRRRRRRRPLSH</sequence>
<keyword evidence="4" id="KW-1185">Reference proteome</keyword>
<feature type="domain" description="Microcin J25-processing protein McjB C-terminal" evidence="2">
    <location>
        <begin position="48"/>
        <end position="90"/>
    </location>
</feature>
<dbReference type="RefSeq" id="WP_142027829.1">
    <property type="nucleotide sequence ID" value="NZ_VFQE01000002.1"/>
</dbReference>
<dbReference type="AlphaFoldDB" id="A0A543P1V3"/>
<dbReference type="InterPro" id="IPR032708">
    <property type="entry name" value="McjB_C"/>
</dbReference>
<gene>
    <name evidence="3" type="ORF">FHU33_4613</name>
</gene>
<accession>A0A543P1V3</accession>